<feature type="signal peptide" evidence="6">
    <location>
        <begin position="1"/>
        <end position="29"/>
    </location>
</feature>
<accession>A0A4T3F7B0</accession>
<dbReference type="InterPro" id="IPR000297">
    <property type="entry name" value="PPIase_PpiC"/>
</dbReference>
<dbReference type="RefSeq" id="WP_136692378.1">
    <property type="nucleotide sequence ID" value="NZ_SSHH01000001.1"/>
</dbReference>
<dbReference type="InterPro" id="IPR046357">
    <property type="entry name" value="PPIase_dom_sf"/>
</dbReference>
<dbReference type="EMBL" id="SSHH01000001">
    <property type="protein sequence ID" value="TIX51592.1"/>
    <property type="molecule type" value="Genomic_DNA"/>
</dbReference>
<dbReference type="AlphaFoldDB" id="A0A4T3F7B0"/>
<dbReference type="Gene3D" id="3.10.50.40">
    <property type="match status" value="1"/>
</dbReference>
<dbReference type="InterPro" id="IPR050280">
    <property type="entry name" value="OMP_Chaperone_SurA"/>
</dbReference>
<feature type="domain" description="PpiC" evidence="7">
    <location>
        <begin position="195"/>
        <end position="293"/>
    </location>
</feature>
<dbReference type="Proteomes" id="UP000309389">
    <property type="component" value="Unassembled WGS sequence"/>
</dbReference>
<evidence type="ECO:0000256" key="5">
    <source>
        <dbReference type="PROSITE-ProRule" id="PRU00278"/>
    </source>
</evidence>
<dbReference type="InterPro" id="IPR027304">
    <property type="entry name" value="Trigger_fact/SurA_dom_sf"/>
</dbReference>
<dbReference type="OrthoDB" id="9791746at2"/>
<keyword evidence="5 8" id="KW-0413">Isomerase</keyword>
<dbReference type="PANTHER" id="PTHR47637">
    <property type="entry name" value="CHAPERONE SURA"/>
    <property type="match status" value="1"/>
</dbReference>
<evidence type="ECO:0000256" key="3">
    <source>
        <dbReference type="ARBA" id="ARBA00030642"/>
    </source>
</evidence>
<evidence type="ECO:0000256" key="6">
    <source>
        <dbReference type="SAM" id="SignalP"/>
    </source>
</evidence>
<name>A0A4T3F7B0_9SPHN</name>
<dbReference type="PANTHER" id="PTHR47637:SF1">
    <property type="entry name" value="CHAPERONE SURA"/>
    <property type="match status" value="1"/>
</dbReference>
<evidence type="ECO:0000256" key="4">
    <source>
        <dbReference type="ARBA" id="ARBA00031484"/>
    </source>
</evidence>
<sequence length="445" mass="48961">MTTVNLFAKTLRIAAATAALAAITAPAVAQNDGFDIPEDFNFLSTENPNVRRATARVNGNIITGTDVDHRVALIVAANESPIPPEEMDRLRLQVLRNLIDETLQVQEAAALEMEVSAEEVDQAYERFAAERFDRGVEQMDEYLRSVGSSPRTLKRQIQGELAWDRLLRRNVAPFVNVSTEEVNELFDRLEASRGQYEYRIGEIFLSATPATRDAVLSNADQIVQQLRQGGSFVAYARQYSDASTRAVGGDLGWIQLAQLQNPQLETAARDMVPGQLAGPIEIPGGFSLLLLIDRRQIGMADPRDAVLSLKQISLDFAPGMPEAEAQQRADLFATTVTQMNGCGDVDAKAAAIGAQVVANDQIRARALPDALQAALLELNVGQATPPFGDLQEGVRVLMLCGRDDPQQVSGPDFDDLMSNLENERINRRAQRYLRDLRRDAVIEYN</sequence>
<evidence type="ECO:0000313" key="9">
    <source>
        <dbReference type="Proteomes" id="UP000309389"/>
    </source>
</evidence>
<protein>
    <recommendedName>
        <fullName evidence="1">Parvulin-like PPIase</fullName>
    </recommendedName>
    <alternativeName>
        <fullName evidence="3">Peptidyl-prolyl cis-trans isomerase plp</fullName>
    </alternativeName>
    <alternativeName>
        <fullName evidence="4">Rotamase plp</fullName>
    </alternativeName>
</protein>
<dbReference type="SUPFAM" id="SSF109998">
    <property type="entry name" value="Triger factor/SurA peptide-binding domain-like"/>
    <property type="match status" value="1"/>
</dbReference>
<evidence type="ECO:0000313" key="8">
    <source>
        <dbReference type="EMBL" id="TIX51592.1"/>
    </source>
</evidence>
<dbReference type="PROSITE" id="PS50198">
    <property type="entry name" value="PPIC_PPIASE_2"/>
    <property type="match status" value="1"/>
</dbReference>
<keyword evidence="9" id="KW-1185">Reference proteome</keyword>
<organism evidence="8 9">
    <name type="scientific">Alteraurantiacibacter aquimixticola</name>
    <dbReference type="NCBI Taxonomy" id="2489173"/>
    <lineage>
        <taxon>Bacteria</taxon>
        <taxon>Pseudomonadati</taxon>
        <taxon>Pseudomonadota</taxon>
        <taxon>Alphaproteobacteria</taxon>
        <taxon>Sphingomonadales</taxon>
        <taxon>Erythrobacteraceae</taxon>
        <taxon>Alteraurantiacibacter</taxon>
    </lineage>
</organism>
<dbReference type="Gene3D" id="1.10.4030.10">
    <property type="entry name" value="Porin chaperone SurA, peptide-binding domain"/>
    <property type="match status" value="1"/>
</dbReference>
<evidence type="ECO:0000259" key="7">
    <source>
        <dbReference type="PROSITE" id="PS50198"/>
    </source>
</evidence>
<dbReference type="GO" id="GO:0003755">
    <property type="term" value="F:peptidyl-prolyl cis-trans isomerase activity"/>
    <property type="evidence" value="ECO:0007669"/>
    <property type="project" value="UniProtKB-KW"/>
</dbReference>
<evidence type="ECO:0000256" key="2">
    <source>
        <dbReference type="ARBA" id="ARBA00022729"/>
    </source>
</evidence>
<comment type="caution">
    <text evidence="8">The sequence shown here is derived from an EMBL/GenBank/DDBJ whole genome shotgun (WGS) entry which is preliminary data.</text>
</comment>
<keyword evidence="5" id="KW-0697">Rotamase</keyword>
<evidence type="ECO:0000256" key="1">
    <source>
        <dbReference type="ARBA" id="ARBA00018370"/>
    </source>
</evidence>
<reference evidence="8 9" key="1">
    <citation type="submission" date="2019-04" db="EMBL/GenBank/DDBJ databases">
        <title>Altererythrobacter aquimixticola sp. nov., isolated from sediment of junction between the ocean and a freshwater spring.</title>
        <authorList>
            <person name="Yoon J.-H."/>
        </authorList>
    </citation>
    <scope>NUCLEOTIDE SEQUENCE [LARGE SCALE GENOMIC DNA]</scope>
    <source>
        <strain evidence="8 9">SSKS-13</strain>
    </source>
</reference>
<proteinExistence type="predicted"/>
<dbReference type="Pfam" id="PF00639">
    <property type="entry name" value="Rotamase"/>
    <property type="match status" value="1"/>
</dbReference>
<dbReference type="SUPFAM" id="SSF54534">
    <property type="entry name" value="FKBP-like"/>
    <property type="match status" value="2"/>
</dbReference>
<keyword evidence="2 6" id="KW-0732">Signal</keyword>
<gene>
    <name evidence="8" type="ORF">E5222_03830</name>
</gene>
<feature type="chain" id="PRO_5020561348" description="Parvulin-like PPIase" evidence="6">
    <location>
        <begin position="30"/>
        <end position="445"/>
    </location>
</feature>
<dbReference type="Pfam" id="PF13624">
    <property type="entry name" value="SurA_N_3"/>
    <property type="match status" value="1"/>
</dbReference>